<sequence>MSEGPAEDGVIQGSSAGPAYVVSGELREDEPPSQGQVYSTPEMHIHQTRRALAIRLFWLVAVVAVLPILALILQRWTKFTEADFREVSTLFTPVVALASAAFGFFFGSDQRNSR</sequence>
<dbReference type="AlphaFoldDB" id="A0A6G4X1C6"/>
<dbReference type="RefSeq" id="WP_165300828.1">
    <property type="nucleotide sequence ID" value="NZ_JAAKZZ010000272.1"/>
</dbReference>
<dbReference type="EMBL" id="JAAKZZ010000272">
    <property type="protein sequence ID" value="NGO71188.1"/>
    <property type="molecule type" value="Genomic_DNA"/>
</dbReference>
<name>A0A6G4X1C6_9ACTN</name>
<evidence type="ECO:0000256" key="1">
    <source>
        <dbReference type="SAM" id="MobiDB-lite"/>
    </source>
</evidence>
<evidence type="ECO:0000256" key="2">
    <source>
        <dbReference type="SAM" id="Phobius"/>
    </source>
</evidence>
<accession>A0A6G4X1C6</accession>
<protein>
    <submittedName>
        <fullName evidence="3">Uncharacterized protein</fullName>
    </submittedName>
</protein>
<keyword evidence="2" id="KW-0812">Transmembrane</keyword>
<evidence type="ECO:0000313" key="3">
    <source>
        <dbReference type="EMBL" id="NGO71188.1"/>
    </source>
</evidence>
<feature type="region of interest" description="Disordered" evidence="1">
    <location>
        <begin position="22"/>
        <end position="41"/>
    </location>
</feature>
<evidence type="ECO:0000313" key="4">
    <source>
        <dbReference type="Proteomes" id="UP000477722"/>
    </source>
</evidence>
<feature type="transmembrane region" description="Helical" evidence="2">
    <location>
        <begin position="56"/>
        <end position="76"/>
    </location>
</feature>
<proteinExistence type="predicted"/>
<organism evidence="3 4">
    <name type="scientific">Streptomyces boncukensis</name>
    <dbReference type="NCBI Taxonomy" id="2711219"/>
    <lineage>
        <taxon>Bacteria</taxon>
        <taxon>Bacillati</taxon>
        <taxon>Actinomycetota</taxon>
        <taxon>Actinomycetes</taxon>
        <taxon>Kitasatosporales</taxon>
        <taxon>Streptomycetaceae</taxon>
        <taxon>Streptomyces</taxon>
    </lineage>
</organism>
<keyword evidence="2" id="KW-0472">Membrane</keyword>
<dbReference type="Proteomes" id="UP000477722">
    <property type="component" value="Unassembled WGS sequence"/>
</dbReference>
<keyword evidence="2" id="KW-1133">Transmembrane helix</keyword>
<comment type="caution">
    <text evidence="3">The sequence shown here is derived from an EMBL/GenBank/DDBJ whole genome shotgun (WGS) entry which is preliminary data.</text>
</comment>
<keyword evidence="4" id="KW-1185">Reference proteome</keyword>
<feature type="transmembrane region" description="Helical" evidence="2">
    <location>
        <begin position="88"/>
        <end position="107"/>
    </location>
</feature>
<gene>
    <name evidence="3" type="ORF">G5C65_23065</name>
</gene>
<reference evidence="3 4" key="1">
    <citation type="submission" date="2020-02" db="EMBL/GenBank/DDBJ databases">
        <title>Whole-genome analyses of novel actinobacteria.</title>
        <authorList>
            <person name="Sahin N."/>
            <person name="Tatar D."/>
        </authorList>
    </citation>
    <scope>NUCLEOTIDE SEQUENCE [LARGE SCALE GENOMIC DNA]</scope>
    <source>
        <strain evidence="3 4">SB3404</strain>
    </source>
</reference>